<name>A0ABS5G9Q1_9BRAD</name>
<dbReference type="InterPro" id="IPR002347">
    <property type="entry name" value="SDR_fam"/>
</dbReference>
<dbReference type="Proteomes" id="UP001314635">
    <property type="component" value="Unassembled WGS sequence"/>
</dbReference>
<dbReference type="InterPro" id="IPR036291">
    <property type="entry name" value="NAD(P)-bd_dom_sf"/>
</dbReference>
<sequence>MADQLTASRDGAAGHDAPRLTVRLDSFPHGGLAAVFGATGGIGAALGAALTDSGRFDRVLGFSRCGDLSFDLTDEASVATAAETLATCGDIRLVILATGMLHEGTALPEKSWRELDAERLARAFAINAIGPALLLKHLLPRLPRTGKAMVAALSARVGSIGDNRLGGWYGYRASKAALNQLVHCAAIELARRAPEAVCVALHPGTVATRLSAPFAATSGVAPVEAARHLLGVIDRLDAKDSGGFYDWRGTPVPW</sequence>
<dbReference type="InterPro" id="IPR051468">
    <property type="entry name" value="Fungal_SecMetab_SDRs"/>
</dbReference>
<comment type="caution">
    <text evidence="1">The sequence shown here is derived from an EMBL/GenBank/DDBJ whole genome shotgun (WGS) entry which is preliminary data.</text>
</comment>
<dbReference type="Pfam" id="PF13561">
    <property type="entry name" value="adh_short_C2"/>
    <property type="match status" value="1"/>
</dbReference>
<gene>
    <name evidence="1" type="ORF">JQ619_18450</name>
</gene>
<accession>A0ABS5G9Q1</accession>
<organism evidence="1 2">
    <name type="scientific">Bradyrhizobium denitrificans</name>
    <dbReference type="NCBI Taxonomy" id="2734912"/>
    <lineage>
        <taxon>Bacteria</taxon>
        <taxon>Pseudomonadati</taxon>
        <taxon>Pseudomonadota</taxon>
        <taxon>Alphaproteobacteria</taxon>
        <taxon>Hyphomicrobiales</taxon>
        <taxon>Nitrobacteraceae</taxon>
        <taxon>Bradyrhizobium</taxon>
    </lineage>
</organism>
<dbReference type="RefSeq" id="WP_012046994.1">
    <property type="nucleotide sequence ID" value="NZ_JABFDP010000013.1"/>
</dbReference>
<keyword evidence="2" id="KW-1185">Reference proteome</keyword>
<evidence type="ECO:0000313" key="1">
    <source>
        <dbReference type="EMBL" id="MBR1137754.1"/>
    </source>
</evidence>
<proteinExistence type="predicted"/>
<dbReference type="PANTHER" id="PTHR43544">
    <property type="entry name" value="SHORT-CHAIN DEHYDROGENASE/REDUCTASE"/>
    <property type="match status" value="1"/>
</dbReference>
<dbReference type="PANTHER" id="PTHR43544:SF12">
    <property type="entry name" value="NAD(P)-BINDING ROSSMANN-FOLD SUPERFAMILY PROTEIN"/>
    <property type="match status" value="1"/>
</dbReference>
<protein>
    <submittedName>
        <fullName evidence="1">SDR family oxidoreductase</fullName>
    </submittedName>
</protein>
<dbReference type="SUPFAM" id="SSF51735">
    <property type="entry name" value="NAD(P)-binding Rossmann-fold domains"/>
    <property type="match status" value="1"/>
</dbReference>
<reference evidence="2" key="1">
    <citation type="journal article" date="2021" name="ISME J.">
        <title>Evolutionary origin and ecological implication of a unique nif island in free-living Bradyrhizobium lineages.</title>
        <authorList>
            <person name="Tao J."/>
        </authorList>
    </citation>
    <scope>NUCLEOTIDE SEQUENCE [LARGE SCALE GENOMIC DNA]</scope>
    <source>
        <strain evidence="2">SZCCT0094</strain>
    </source>
</reference>
<dbReference type="PRINTS" id="PR00081">
    <property type="entry name" value="GDHRDH"/>
</dbReference>
<evidence type="ECO:0000313" key="2">
    <source>
        <dbReference type="Proteomes" id="UP001314635"/>
    </source>
</evidence>
<dbReference type="Gene3D" id="3.40.50.720">
    <property type="entry name" value="NAD(P)-binding Rossmann-like Domain"/>
    <property type="match status" value="1"/>
</dbReference>
<dbReference type="EMBL" id="JAFCLK010000016">
    <property type="protein sequence ID" value="MBR1137754.1"/>
    <property type="molecule type" value="Genomic_DNA"/>
</dbReference>